<organism evidence="1 2">
    <name type="scientific">Portunus trituberculatus</name>
    <name type="common">Swimming crab</name>
    <name type="synonym">Neptunus trituberculatus</name>
    <dbReference type="NCBI Taxonomy" id="210409"/>
    <lineage>
        <taxon>Eukaryota</taxon>
        <taxon>Metazoa</taxon>
        <taxon>Ecdysozoa</taxon>
        <taxon>Arthropoda</taxon>
        <taxon>Crustacea</taxon>
        <taxon>Multicrustacea</taxon>
        <taxon>Malacostraca</taxon>
        <taxon>Eumalacostraca</taxon>
        <taxon>Eucarida</taxon>
        <taxon>Decapoda</taxon>
        <taxon>Pleocyemata</taxon>
        <taxon>Brachyura</taxon>
        <taxon>Eubrachyura</taxon>
        <taxon>Portunoidea</taxon>
        <taxon>Portunidae</taxon>
        <taxon>Portuninae</taxon>
        <taxon>Portunus</taxon>
    </lineage>
</organism>
<proteinExistence type="predicted"/>
<comment type="caution">
    <text evidence="1">The sequence shown here is derived from an EMBL/GenBank/DDBJ whole genome shotgun (WGS) entry which is preliminary data.</text>
</comment>
<dbReference type="Proteomes" id="UP000324222">
    <property type="component" value="Unassembled WGS sequence"/>
</dbReference>
<reference evidence="1 2" key="1">
    <citation type="submission" date="2019-05" db="EMBL/GenBank/DDBJ databases">
        <title>Another draft genome of Portunus trituberculatus and its Hox gene families provides insights of decapod evolution.</title>
        <authorList>
            <person name="Jeong J.-H."/>
            <person name="Song I."/>
            <person name="Kim S."/>
            <person name="Choi T."/>
            <person name="Kim D."/>
            <person name="Ryu S."/>
            <person name="Kim W."/>
        </authorList>
    </citation>
    <scope>NUCLEOTIDE SEQUENCE [LARGE SCALE GENOMIC DNA]</scope>
    <source>
        <tissue evidence="1">Muscle</tissue>
    </source>
</reference>
<evidence type="ECO:0000313" key="2">
    <source>
        <dbReference type="Proteomes" id="UP000324222"/>
    </source>
</evidence>
<name>A0A5B7ISZ9_PORTR</name>
<accession>A0A5B7ISZ9</accession>
<sequence>MDNGKKEWMDKLECRIKVDKNRQVWITGDMTLDVDSVEHMDVDECGVDQSRHVELNVEGTEMDNNVDVELYVDNTALCVGVDKWKVDGEWNEQVEKEWRQ</sequence>
<evidence type="ECO:0000313" key="1">
    <source>
        <dbReference type="EMBL" id="MPC88721.1"/>
    </source>
</evidence>
<dbReference type="AlphaFoldDB" id="A0A5B7ISZ9"/>
<dbReference type="EMBL" id="VSRR010078710">
    <property type="protein sequence ID" value="MPC88721.1"/>
    <property type="molecule type" value="Genomic_DNA"/>
</dbReference>
<keyword evidence="2" id="KW-1185">Reference proteome</keyword>
<gene>
    <name evidence="1" type="ORF">E2C01_083640</name>
</gene>
<protein>
    <submittedName>
        <fullName evidence="1">Uncharacterized protein</fullName>
    </submittedName>
</protein>